<feature type="transmembrane region" description="Helical" evidence="6">
    <location>
        <begin position="351"/>
        <end position="377"/>
    </location>
</feature>
<dbReference type="PROSITE" id="PS50156">
    <property type="entry name" value="SSD"/>
    <property type="match status" value="1"/>
</dbReference>
<dbReference type="InterPro" id="IPR004869">
    <property type="entry name" value="MMPL_dom"/>
</dbReference>
<feature type="transmembrane region" description="Helical" evidence="6">
    <location>
        <begin position="220"/>
        <end position="242"/>
    </location>
</feature>
<keyword evidence="4 6" id="KW-1133">Transmembrane helix</keyword>
<keyword evidence="5 6" id="KW-0472">Membrane</keyword>
<gene>
    <name evidence="8" type="ORF">C2869_16580</name>
</gene>
<feature type="transmembrane region" description="Helical" evidence="6">
    <location>
        <begin position="749"/>
        <end position="770"/>
    </location>
</feature>
<dbReference type="InterPro" id="IPR050545">
    <property type="entry name" value="Mycobact_MmpL"/>
</dbReference>
<feature type="transmembrane region" description="Helical" evidence="6">
    <location>
        <begin position="280"/>
        <end position="300"/>
    </location>
</feature>
<evidence type="ECO:0000256" key="3">
    <source>
        <dbReference type="ARBA" id="ARBA00022692"/>
    </source>
</evidence>
<dbReference type="PANTHER" id="PTHR33406">
    <property type="entry name" value="MEMBRANE PROTEIN MJ1562-RELATED"/>
    <property type="match status" value="1"/>
</dbReference>
<dbReference type="OrthoDB" id="9803781at2"/>
<evidence type="ECO:0000259" key="7">
    <source>
        <dbReference type="PROSITE" id="PS50156"/>
    </source>
</evidence>
<dbReference type="InterPro" id="IPR000731">
    <property type="entry name" value="SSD"/>
</dbReference>
<name>A0A2S0VV12_9ALTE</name>
<feature type="transmembrane region" description="Helical" evidence="6">
    <location>
        <begin position="321"/>
        <end position="345"/>
    </location>
</feature>
<dbReference type="PRINTS" id="PR00702">
    <property type="entry name" value="ACRIFLAVINRP"/>
</dbReference>
<feature type="transmembrane region" description="Helical" evidence="6">
    <location>
        <begin position="723"/>
        <end position="743"/>
    </location>
</feature>
<keyword evidence="9" id="KW-1185">Reference proteome</keyword>
<keyword evidence="3 6" id="KW-0812">Transmembrane</keyword>
<dbReference type="InterPro" id="IPR001036">
    <property type="entry name" value="Acrflvin-R"/>
</dbReference>
<evidence type="ECO:0000256" key="2">
    <source>
        <dbReference type="ARBA" id="ARBA00022475"/>
    </source>
</evidence>
<dbReference type="KEGG" id="cate:C2869_16580"/>
<evidence type="ECO:0000313" key="9">
    <source>
        <dbReference type="Proteomes" id="UP000244441"/>
    </source>
</evidence>
<feature type="transmembrane region" description="Helical" evidence="6">
    <location>
        <begin position="421"/>
        <end position="440"/>
    </location>
</feature>
<feature type="domain" description="SSD" evidence="7">
    <location>
        <begin position="251"/>
        <end position="379"/>
    </location>
</feature>
<feature type="transmembrane region" description="Helical" evidence="6">
    <location>
        <begin position="254"/>
        <end position="274"/>
    </location>
</feature>
<feature type="transmembrane region" description="Helical" evidence="6">
    <location>
        <begin position="798"/>
        <end position="818"/>
    </location>
</feature>
<keyword evidence="2" id="KW-1003">Cell membrane</keyword>
<dbReference type="GO" id="GO:0005886">
    <property type="term" value="C:plasma membrane"/>
    <property type="evidence" value="ECO:0007669"/>
    <property type="project" value="UniProtKB-SubCell"/>
</dbReference>
<evidence type="ECO:0000313" key="8">
    <source>
        <dbReference type="EMBL" id="AWB67940.1"/>
    </source>
</evidence>
<reference evidence="8 9" key="1">
    <citation type="submission" date="2018-01" db="EMBL/GenBank/DDBJ databases">
        <title>Genome sequence of a Cantenovulum-like bacteria.</title>
        <authorList>
            <person name="Tan W.R."/>
            <person name="Lau N.-S."/>
            <person name="Go F."/>
            <person name="Amirul A.-A.A."/>
        </authorList>
    </citation>
    <scope>NUCLEOTIDE SEQUENCE [LARGE SCALE GENOMIC DNA]</scope>
    <source>
        <strain evidence="8 9">CCB-QB4</strain>
    </source>
</reference>
<dbReference type="SUPFAM" id="SSF82866">
    <property type="entry name" value="Multidrug efflux transporter AcrB transmembrane domain"/>
    <property type="match status" value="2"/>
</dbReference>
<proteinExistence type="predicted"/>
<dbReference type="Proteomes" id="UP000244441">
    <property type="component" value="Chromosome"/>
</dbReference>
<dbReference type="RefSeq" id="WP_108604005.1">
    <property type="nucleotide sequence ID" value="NZ_CP026604.1"/>
</dbReference>
<evidence type="ECO:0000256" key="6">
    <source>
        <dbReference type="SAM" id="Phobius"/>
    </source>
</evidence>
<dbReference type="PANTHER" id="PTHR33406:SF13">
    <property type="entry name" value="MEMBRANE PROTEIN YDFJ"/>
    <property type="match status" value="1"/>
</dbReference>
<dbReference type="Pfam" id="PF03176">
    <property type="entry name" value="MMPL"/>
    <property type="match status" value="2"/>
</dbReference>
<feature type="transmembrane region" description="Helical" evidence="6">
    <location>
        <begin position="824"/>
        <end position="849"/>
    </location>
</feature>
<evidence type="ECO:0000256" key="1">
    <source>
        <dbReference type="ARBA" id="ARBA00004651"/>
    </source>
</evidence>
<evidence type="ECO:0000256" key="4">
    <source>
        <dbReference type="ARBA" id="ARBA00022989"/>
    </source>
</evidence>
<protein>
    <submittedName>
        <fullName evidence="8">RND transporter</fullName>
    </submittedName>
</protein>
<evidence type="ECO:0000256" key="5">
    <source>
        <dbReference type="ARBA" id="ARBA00023136"/>
    </source>
</evidence>
<organism evidence="8 9">
    <name type="scientific">Saccharobesus litoralis</name>
    <dbReference type="NCBI Taxonomy" id="2172099"/>
    <lineage>
        <taxon>Bacteria</taxon>
        <taxon>Pseudomonadati</taxon>
        <taxon>Pseudomonadota</taxon>
        <taxon>Gammaproteobacteria</taxon>
        <taxon>Alteromonadales</taxon>
        <taxon>Alteromonadaceae</taxon>
        <taxon>Saccharobesus</taxon>
    </lineage>
</organism>
<dbReference type="EMBL" id="CP026604">
    <property type="protein sequence ID" value="AWB67940.1"/>
    <property type="molecule type" value="Genomic_DNA"/>
</dbReference>
<dbReference type="Gene3D" id="1.20.1640.10">
    <property type="entry name" value="Multidrug efflux transporter AcrB transmembrane domain"/>
    <property type="match status" value="2"/>
</dbReference>
<comment type="subcellular location">
    <subcellularLocation>
        <location evidence="1">Cell membrane</location>
        <topology evidence="1">Multi-pass membrane protein</topology>
    </subcellularLocation>
</comment>
<accession>A0A2S0VV12</accession>
<dbReference type="AlphaFoldDB" id="A0A2S0VV12"/>
<dbReference type="GO" id="GO:0022857">
    <property type="term" value="F:transmembrane transporter activity"/>
    <property type="evidence" value="ECO:0007669"/>
    <property type="project" value="InterPro"/>
</dbReference>
<sequence>MFELLIDKAILHAQKVFWLLAILTATSISFFSQLQIDTDPENMLAEGNSARKNHNQTKHDFNLHDALVVGVVNKHHPQGIYNAATLNAIEQITQTALTINGVVKQDVMSMSLADNIKQIQLTGEKTPTLKFEWLMPQAPSNDQIALEVKSAIQRLPLLENTLAADNNLAAAIYIPIQNKNQSYAIAEQLRSTINTLDKIHGDQWHITGLPVAEDQFGVEMFVQMAISAPLAGLTILVLLWMFFRHIPFIAAPMIVAMVTVIVTMGLLIALGFTVHIMSSMIAIFLMPIAVVDSVHVMSEFADRYQAGNNPQASAKQTIKQVVLHLFKPMLFTSLTSAVGFLSLLITPIPPVQIFGAFIGFGILLAFIVTLIFLPAYISCLSEKQLLNLQIKLQQQSKKQGLLARIIQWLSRSHSKYNKTKLLGFGVIFIFSIVGMLLIQVNDNPVRWFKSNHEIRVADAELNQHFAGTYNAYIRLSANPNNSQLNQGVLPPKFELVPSSLQTWFQQIITLNEQNDKALTKEQLIFAIDDKLFSGVDKEATTWLEQWLTQLEHETSKPFTQPDVLSYIEGLQNYLNDKQQIGKSSSIVDIVKVVNRELHSGLDVDYQLPTSSQGIAQSLLQYQSSHRPQDLWHFVTPDYQNSLIWLQLTSGDNQAMLQVIEWVETYVQQQPLPKELSLSWAGKAYLNVVWQEQMVWGMAESLISAFIIVFIMMTLLFRSITFGLLAMLPLSLTISFIYGLIGWLGKDYDMPIAVLSALTLGLSVDFAIHFLQRAREIYQQQQNIENTIQLMFAEPANAISRNAIIIALGFTPLLFAPLVPYITVGIFLASIMAISALVTLVLLPTLFMLFPNLLIQTTKVQGDTEQ</sequence>
<feature type="transmembrane region" description="Helical" evidence="6">
    <location>
        <begin position="693"/>
        <end position="716"/>
    </location>
</feature>